<name>A0A381W187_9ZZZZ</name>
<reference evidence="1" key="1">
    <citation type="submission" date="2018-05" db="EMBL/GenBank/DDBJ databases">
        <authorList>
            <person name="Lanie J.A."/>
            <person name="Ng W.-L."/>
            <person name="Kazmierczak K.M."/>
            <person name="Andrzejewski T.M."/>
            <person name="Davidsen T.M."/>
            <person name="Wayne K.J."/>
            <person name="Tettelin H."/>
            <person name="Glass J.I."/>
            <person name="Rusch D."/>
            <person name="Podicherti R."/>
            <person name="Tsui H.-C.T."/>
            <person name="Winkler M.E."/>
        </authorList>
    </citation>
    <scope>NUCLEOTIDE SEQUENCE</scope>
</reference>
<dbReference type="EMBL" id="UINC01010267">
    <property type="protein sequence ID" value="SVA45748.1"/>
    <property type="molecule type" value="Genomic_DNA"/>
</dbReference>
<accession>A0A381W187</accession>
<organism evidence="1">
    <name type="scientific">marine metagenome</name>
    <dbReference type="NCBI Taxonomy" id="408172"/>
    <lineage>
        <taxon>unclassified sequences</taxon>
        <taxon>metagenomes</taxon>
        <taxon>ecological metagenomes</taxon>
    </lineage>
</organism>
<protein>
    <submittedName>
        <fullName evidence="1">Uncharacterized protein</fullName>
    </submittedName>
</protein>
<proteinExistence type="predicted"/>
<gene>
    <name evidence="1" type="ORF">METZ01_LOCUS98602</name>
</gene>
<dbReference type="AlphaFoldDB" id="A0A381W187"/>
<evidence type="ECO:0000313" key="1">
    <source>
        <dbReference type="EMBL" id="SVA45748.1"/>
    </source>
</evidence>
<sequence length="94" mass="10745">MEWNRPICFVRQTNKDEKLINEIICINPWFFQMGNVLLKCPIRSSSIKPVIIAPEEEISAKSITHHEVTNNSLLLNIIPMKSNKIADDNKAIGK</sequence>